<keyword evidence="1" id="KW-1133">Transmembrane helix</keyword>
<keyword evidence="1" id="KW-0812">Transmembrane</keyword>
<keyword evidence="3" id="KW-1185">Reference proteome</keyword>
<sequence>MTARTVLAIAGLTLREAARRRVVWALLALTVVLLALSAWGFSRLVGLDSELGTLTSGEARLVASLLLNLIMFGLSLIAAVGTAFLAGPTLSGELESGQALVVLARPVRRSAVLLGKWLGLAAFGGGYVVLAGLAQVLVVGATVGYWPPAPVTGVALLAAQTVVLLTLALLLSSAVSPMASGIVAVGLFGATWVAGVVGGIGGALGNEGVERVGTVSRVLLPTDGLWRGAMNAFQDPIALLQMGPGEGGFPFLSDGALTPAYLAWAAAWVAMVWGLTALSFSRRDV</sequence>
<name>A0A239DWZ9_9ACTN</name>
<protein>
    <submittedName>
        <fullName evidence="2">ABC-type transport system involved in multi-copper enzyme maturation, permease component</fullName>
    </submittedName>
</protein>
<dbReference type="GO" id="GO:0140359">
    <property type="term" value="F:ABC-type transporter activity"/>
    <property type="evidence" value="ECO:0007669"/>
    <property type="project" value="InterPro"/>
</dbReference>
<dbReference type="RefSeq" id="WP_089305156.1">
    <property type="nucleotide sequence ID" value="NZ_FZOO01000003.1"/>
</dbReference>
<reference evidence="3" key="1">
    <citation type="submission" date="2017-06" db="EMBL/GenBank/DDBJ databases">
        <authorList>
            <person name="Varghese N."/>
            <person name="Submissions S."/>
        </authorList>
    </citation>
    <scope>NUCLEOTIDE SEQUENCE [LARGE SCALE GENOMIC DNA]</scope>
    <source>
        <strain evidence="3">DSM 46839</strain>
    </source>
</reference>
<proteinExistence type="predicted"/>
<feature type="transmembrane region" description="Helical" evidence="1">
    <location>
        <begin position="183"/>
        <end position="204"/>
    </location>
</feature>
<feature type="transmembrane region" description="Helical" evidence="1">
    <location>
        <begin position="151"/>
        <end position="171"/>
    </location>
</feature>
<keyword evidence="1" id="KW-0472">Membrane</keyword>
<feature type="transmembrane region" description="Helical" evidence="1">
    <location>
        <begin position="261"/>
        <end position="280"/>
    </location>
</feature>
<dbReference type="Proteomes" id="UP000198373">
    <property type="component" value="Unassembled WGS sequence"/>
</dbReference>
<dbReference type="AlphaFoldDB" id="A0A239DWZ9"/>
<dbReference type="PANTHER" id="PTHR43471:SF10">
    <property type="entry name" value="SLL1107 PROTEIN"/>
    <property type="match status" value="1"/>
</dbReference>
<feature type="transmembrane region" description="Helical" evidence="1">
    <location>
        <begin position="61"/>
        <end position="86"/>
    </location>
</feature>
<dbReference type="EMBL" id="FZOO01000003">
    <property type="protein sequence ID" value="SNS36681.1"/>
    <property type="molecule type" value="Genomic_DNA"/>
</dbReference>
<feature type="transmembrane region" description="Helical" evidence="1">
    <location>
        <begin position="117"/>
        <end position="145"/>
    </location>
</feature>
<evidence type="ECO:0000313" key="3">
    <source>
        <dbReference type="Proteomes" id="UP000198373"/>
    </source>
</evidence>
<evidence type="ECO:0000256" key="1">
    <source>
        <dbReference type="SAM" id="Phobius"/>
    </source>
</evidence>
<organism evidence="2 3">
    <name type="scientific">Geodermatophilus pulveris</name>
    <dbReference type="NCBI Taxonomy" id="1564159"/>
    <lineage>
        <taxon>Bacteria</taxon>
        <taxon>Bacillati</taxon>
        <taxon>Actinomycetota</taxon>
        <taxon>Actinomycetes</taxon>
        <taxon>Geodermatophilales</taxon>
        <taxon>Geodermatophilaceae</taxon>
        <taxon>Geodermatophilus</taxon>
    </lineage>
</organism>
<dbReference type="GO" id="GO:0005886">
    <property type="term" value="C:plasma membrane"/>
    <property type="evidence" value="ECO:0007669"/>
    <property type="project" value="UniProtKB-SubCell"/>
</dbReference>
<feature type="transmembrane region" description="Helical" evidence="1">
    <location>
        <begin position="22"/>
        <end position="41"/>
    </location>
</feature>
<dbReference type="OrthoDB" id="5146022at2"/>
<dbReference type="Pfam" id="PF12679">
    <property type="entry name" value="ABC2_membrane_2"/>
    <property type="match status" value="1"/>
</dbReference>
<evidence type="ECO:0000313" key="2">
    <source>
        <dbReference type="EMBL" id="SNS36681.1"/>
    </source>
</evidence>
<accession>A0A239DWZ9</accession>
<dbReference type="PANTHER" id="PTHR43471">
    <property type="entry name" value="ABC TRANSPORTER PERMEASE"/>
    <property type="match status" value="1"/>
</dbReference>
<gene>
    <name evidence="2" type="ORF">SAMN06893096_103399</name>
</gene>